<dbReference type="OrthoDB" id="2555434at2759"/>
<keyword evidence="2" id="KW-0472">Membrane</keyword>
<keyword evidence="2" id="KW-0812">Transmembrane</keyword>
<evidence type="ECO:0000313" key="3">
    <source>
        <dbReference type="EMBL" id="MBW0520352.1"/>
    </source>
</evidence>
<protein>
    <recommendedName>
        <fullName evidence="5">DUF202 domain-containing protein</fullName>
    </recommendedName>
</protein>
<organism evidence="3 4">
    <name type="scientific">Austropuccinia psidii MF-1</name>
    <dbReference type="NCBI Taxonomy" id="1389203"/>
    <lineage>
        <taxon>Eukaryota</taxon>
        <taxon>Fungi</taxon>
        <taxon>Dikarya</taxon>
        <taxon>Basidiomycota</taxon>
        <taxon>Pucciniomycotina</taxon>
        <taxon>Pucciniomycetes</taxon>
        <taxon>Pucciniales</taxon>
        <taxon>Sphaerophragmiaceae</taxon>
        <taxon>Austropuccinia</taxon>
    </lineage>
</organism>
<comment type="caution">
    <text evidence="3">The sequence shown here is derived from an EMBL/GenBank/DDBJ whole genome shotgun (WGS) entry which is preliminary data.</text>
</comment>
<feature type="transmembrane region" description="Helical" evidence="2">
    <location>
        <begin position="83"/>
        <end position="102"/>
    </location>
</feature>
<feature type="transmembrane region" description="Helical" evidence="2">
    <location>
        <begin position="179"/>
        <end position="200"/>
    </location>
</feature>
<reference evidence="3" key="1">
    <citation type="submission" date="2021-03" db="EMBL/GenBank/DDBJ databases">
        <title>Draft genome sequence of rust myrtle Austropuccinia psidii MF-1, a brazilian biotype.</title>
        <authorList>
            <person name="Quecine M.C."/>
            <person name="Pachon D.M.R."/>
            <person name="Bonatelli M.L."/>
            <person name="Correr F.H."/>
            <person name="Franceschini L.M."/>
            <person name="Leite T.F."/>
            <person name="Margarido G.R.A."/>
            <person name="Almeida C.A."/>
            <person name="Ferrarezi J.A."/>
            <person name="Labate C.A."/>
        </authorList>
    </citation>
    <scope>NUCLEOTIDE SEQUENCE</scope>
    <source>
        <strain evidence="3">MF-1</strain>
    </source>
</reference>
<keyword evidence="4" id="KW-1185">Reference proteome</keyword>
<dbReference type="PANTHER" id="PTHR38646">
    <property type="entry name" value="YALI0F00814P"/>
    <property type="match status" value="1"/>
</dbReference>
<evidence type="ECO:0000313" key="4">
    <source>
        <dbReference type="Proteomes" id="UP000765509"/>
    </source>
</evidence>
<feature type="transmembrane region" description="Helical" evidence="2">
    <location>
        <begin position="108"/>
        <end position="126"/>
    </location>
</feature>
<evidence type="ECO:0000256" key="1">
    <source>
        <dbReference type="SAM" id="MobiDB-lite"/>
    </source>
</evidence>
<accession>A0A9Q3EMV1</accession>
<dbReference type="Proteomes" id="UP000765509">
    <property type="component" value="Unassembled WGS sequence"/>
</dbReference>
<dbReference type="EMBL" id="AVOT02028016">
    <property type="protein sequence ID" value="MBW0520352.1"/>
    <property type="molecule type" value="Genomic_DNA"/>
</dbReference>
<evidence type="ECO:0008006" key="5">
    <source>
        <dbReference type="Google" id="ProtNLM"/>
    </source>
</evidence>
<evidence type="ECO:0000256" key="2">
    <source>
        <dbReference type="SAM" id="Phobius"/>
    </source>
</evidence>
<sequence length="202" mass="22880">MSISNPPEQQLMCLSSSSLHSVSIRPTQSDDPASVEQADSHHQEKFYSRHQHLYRGHRSQSFVVDDIDELQELRARQRTFDGAYLRTAVASSVYALTILKVFDKKFTKIGLAYVALSLTIILISNLRRRRLNHDLSDQHFPIQSPPIDQPSSPRSTHVPLPKPTPSLWGRHYRTPGDTILLLTVVVAAVEISLIILILRLNQ</sequence>
<dbReference type="AlphaFoldDB" id="A0A9Q3EMV1"/>
<feature type="region of interest" description="Disordered" evidence="1">
    <location>
        <begin position="22"/>
        <end position="42"/>
    </location>
</feature>
<proteinExistence type="predicted"/>
<dbReference type="PANTHER" id="PTHR38646:SF1">
    <property type="entry name" value="DUF202 DOMAIN-CONTAINING PROTEIN"/>
    <property type="match status" value="1"/>
</dbReference>
<feature type="region of interest" description="Disordered" evidence="1">
    <location>
        <begin position="137"/>
        <end position="160"/>
    </location>
</feature>
<name>A0A9Q3EMV1_9BASI</name>
<keyword evidence="2" id="KW-1133">Transmembrane helix</keyword>
<gene>
    <name evidence="3" type="ORF">O181_060067</name>
</gene>